<keyword evidence="5" id="KW-1185">Reference proteome</keyword>
<evidence type="ECO:0000256" key="1">
    <source>
        <dbReference type="ARBA" id="ARBA00006484"/>
    </source>
</evidence>
<dbReference type="InterPro" id="IPR036291">
    <property type="entry name" value="NAD(P)-bd_dom_sf"/>
</dbReference>
<dbReference type="AlphaFoldDB" id="A0A7U2QUX9"/>
<evidence type="ECO:0000256" key="2">
    <source>
        <dbReference type="ARBA" id="ARBA00022857"/>
    </source>
</evidence>
<dbReference type="PANTHER" id="PTHR43618:SF8">
    <property type="entry name" value="7ALPHA-HYDROXYSTEROID DEHYDROGENASE"/>
    <property type="match status" value="1"/>
</dbReference>
<dbReference type="CDD" id="cd05233">
    <property type="entry name" value="SDR_c"/>
    <property type="match status" value="1"/>
</dbReference>
<dbReference type="EMBL" id="CP044621">
    <property type="protein sequence ID" value="QRD83740.1"/>
    <property type="molecule type" value="Genomic_DNA"/>
</dbReference>
<dbReference type="Pfam" id="PF00106">
    <property type="entry name" value="adh_short"/>
    <property type="match status" value="1"/>
</dbReference>
<accession>A0A7U2QUX9</accession>
<dbReference type="PANTHER" id="PTHR43618">
    <property type="entry name" value="7-ALPHA-HYDROXYSTEROID DEHYDROGENASE"/>
    <property type="match status" value="1"/>
</dbReference>
<dbReference type="Proteomes" id="UP000596276">
    <property type="component" value="Chromosome 5"/>
</dbReference>
<evidence type="ECO:0000313" key="5">
    <source>
        <dbReference type="Proteomes" id="UP000596276"/>
    </source>
</evidence>
<dbReference type="InterPro" id="IPR020904">
    <property type="entry name" value="Sc_DH/Rdtase_CS"/>
</dbReference>
<dbReference type="PRINTS" id="PR00081">
    <property type="entry name" value="GDHRDH"/>
</dbReference>
<gene>
    <name evidence="4" type="ORF">F9C07_2284505</name>
</gene>
<dbReference type="InterPro" id="IPR002347">
    <property type="entry name" value="SDR_fam"/>
</dbReference>
<reference evidence="5" key="1">
    <citation type="journal article" date="2021" name="G3 (Bethesda)">
        <title>Chromosome assembled and annotated genome sequence of Aspergillus flavus NRRL 3357.</title>
        <authorList>
            <person name="Skerker J.M."/>
            <person name="Pianalto K.M."/>
            <person name="Mondo S.J."/>
            <person name="Yang K."/>
            <person name="Arkin A.P."/>
            <person name="Keller N.P."/>
            <person name="Grigoriev I.V."/>
            <person name="Louise Glass N.L."/>
        </authorList>
    </citation>
    <scope>NUCLEOTIDE SEQUENCE [LARGE SCALE GENOMIC DNA]</scope>
    <source>
        <strain evidence="5">ATCC 200026 / FGSC A1120 / IAM 13836 / NRRL 3357 / JCM 12722 / SRRC 167</strain>
    </source>
</reference>
<protein>
    <submittedName>
        <fullName evidence="4">Short-chain dehydrogenase</fullName>
    </submittedName>
</protein>
<evidence type="ECO:0000313" key="4">
    <source>
        <dbReference type="EMBL" id="QRD83740.1"/>
    </source>
</evidence>
<dbReference type="PROSITE" id="PS00061">
    <property type="entry name" value="ADH_SHORT"/>
    <property type="match status" value="1"/>
</dbReference>
<proteinExistence type="inferred from homology"/>
<organism evidence="4 5">
    <name type="scientific">Aspergillus flavus (strain ATCC 200026 / FGSC A1120 / IAM 13836 / NRRL 3357 / JCM 12722 / SRRC 167)</name>
    <dbReference type="NCBI Taxonomy" id="332952"/>
    <lineage>
        <taxon>Eukaryota</taxon>
        <taxon>Fungi</taxon>
        <taxon>Dikarya</taxon>
        <taxon>Ascomycota</taxon>
        <taxon>Pezizomycotina</taxon>
        <taxon>Eurotiomycetes</taxon>
        <taxon>Eurotiomycetidae</taxon>
        <taxon>Eurotiales</taxon>
        <taxon>Aspergillaceae</taxon>
        <taxon>Aspergillus</taxon>
        <taxon>Aspergillus subgen. Circumdati</taxon>
    </lineage>
</organism>
<name>A0A7U2QUX9_ASPFN</name>
<comment type="similarity">
    <text evidence="1">Belongs to the short-chain dehydrogenases/reductases (SDR) family.</text>
</comment>
<keyword evidence="2" id="KW-0521">NADP</keyword>
<sequence length="373" mass="41126">MGQGGKSHKLRLLPTPPPPPFFLCVEKSTVYLRTYIGTILLVHSNFFQTSEFPRTVLNFTCPIAMSSTLSLPPGFAFTQTIHNAPYPTISPSRPELSQAGRAVLITGGHTGIGYAIARAFAKAGAERLIIVGRRNDMVSSAAKLLGSEFPSTQAIGRRCDVADLGSVNTLWKDLAKEGILVDVVVLNAAKLSAQPILDLGKEAVWEEYVMNVRAHLDFTERLYKQPGAEDRQKALINLTSLAIHETQLTGQYPSYGATKSAGTMLLQQIAKDVSADKLQIVSYHPGGVFTELAEQAGFKRDDPRWDDEDLPGQFAVWAASPEAKFLHGRFVWAKWDVTELREGPLRMRIDKDNSFLKVGVMGIEEWESTRRAL</sequence>
<keyword evidence="3" id="KW-0560">Oxidoreductase</keyword>
<dbReference type="GO" id="GO:0044550">
    <property type="term" value="P:secondary metabolite biosynthetic process"/>
    <property type="evidence" value="ECO:0007669"/>
    <property type="project" value="UniProtKB-ARBA"/>
</dbReference>
<dbReference type="VEuPathDB" id="FungiDB:F9C07_2284505"/>
<dbReference type="InterPro" id="IPR052178">
    <property type="entry name" value="Sec_Metab_Biosynth_SDR"/>
</dbReference>
<dbReference type="SUPFAM" id="SSF51735">
    <property type="entry name" value="NAD(P)-binding Rossmann-fold domains"/>
    <property type="match status" value="1"/>
</dbReference>
<evidence type="ECO:0000256" key="3">
    <source>
        <dbReference type="ARBA" id="ARBA00023002"/>
    </source>
</evidence>
<dbReference type="GO" id="GO:0016491">
    <property type="term" value="F:oxidoreductase activity"/>
    <property type="evidence" value="ECO:0007669"/>
    <property type="project" value="UniProtKB-KW"/>
</dbReference>
<dbReference type="Gene3D" id="3.40.50.720">
    <property type="entry name" value="NAD(P)-binding Rossmann-like Domain"/>
    <property type="match status" value="1"/>
</dbReference>
<dbReference type="VEuPathDB" id="FungiDB:AFLA_005101"/>